<sequence>MKLPLLLSFIIGLASIISTESTSYFESANYIFKNVSASLLDISVKKDPDNKIQTPYFNNLAIKDLLIMHLIQPFYQWFNNNGYSGEATLLQAFMNSGGWTSQVNIRSIASPRDGSTNGLSQLNLEDDGDLSVNNFGNAARYLGLKAEAFNSSVQASGLPGYKEYMTWVKSEVLKGNQVAIGIIDDVAPYDLIVPVLKIETNFPAEDLVWYKCVIKQYFSDHNRHDDDMLYFDDHGLYSGNCAGKNSTLNCKFLLNNDIPHGATNHAGCTPFIYGHSFANLTLDKTNNQRQFHILIPHEGIGSENKNFGYSISAALDPYKVTFPVHLQIIDNGNPWHPIVGYNYEAPLIGDLEKLTFNEALPPPQNFKFLVSVKNLTIGEDYYLLRFEPKVKERPIFGSLEVPTFNFNKNHHKAASVLKFTAKKSFFKMTYNATSDSTFVFRCISGFLYFISSQSVIKPLFV</sequence>
<proteinExistence type="predicted"/>
<dbReference type="AlphaFoldDB" id="A0AAD5U142"/>
<gene>
    <name evidence="2" type="ORF">HK099_004098</name>
</gene>
<feature type="chain" id="PRO_5042290701" evidence="1">
    <location>
        <begin position="22"/>
        <end position="461"/>
    </location>
</feature>
<dbReference type="Proteomes" id="UP001211065">
    <property type="component" value="Unassembled WGS sequence"/>
</dbReference>
<evidence type="ECO:0000256" key="1">
    <source>
        <dbReference type="SAM" id="SignalP"/>
    </source>
</evidence>
<evidence type="ECO:0000313" key="3">
    <source>
        <dbReference type="Proteomes" id="UP001211065"/>
    </source>
</evidence>
<keyword evidence="1" id="KW-0732">Signal</keyword>
<name>A0AAD5U142_9FUNG</name>
<dbReference type="EMBL" id="JADGJW010000280">
    <property type="protein sequence ID" value="KAJ3220697.1"/>
    <property type="molecule type" value="Genomic_DNA"/>
</dbReference>
<feature type="signal peptide" evidence="1">
    <location>
        <begin position="1"/>
        <end position="21"/>
    </location>
</feature>
<keyword evidence="3" id="KW-1185">Reference proteome</keyword>
<accession>A0AAD5U142</accession>
<evidence type="ECO:0000313" key="2">
    <source>
        <dbReference type="EMBL" id="KAJ3220697.1"/>
    </source>
</evidence>
<reference evidence="2" key="1">
    <citation type="submission" date="2020-05" db="EMBL/GenBank/DDBJ databases">
        <title>Phylogenomic resolution of chytrid fungi.</title>
        <authorList>
            <person name="Stajich J.E."/>
            <person name="Amses K."/>
            <person name="Simmons R."/>
            <person name="Seto K."/>
            <person name="Myers J."/>
            <person name="Bonds A."/>
            <person name="Quandt C.A."/>
            <person name="Barry K."/>
            <person name="Liu P."/>
            <person name="Grigoriev I."/>
            <person name="Longcore J.E."/>
            <person name="James T.Y."/>
        </authorList>
    </citation>
    <scope>NUCLEOTIDE SEQUENCE</scope>
    <source>
        <strain evidence="2">JEL0476</strain>
    </source>
</reference>
<comment type="caution">
    <text evidence="2">The sequence shown here is derived from an EMBL/GenBank/DDBJ whole genome shotgun (WGS) entry which is preliminary data.</text>
</comment>
<organism evidence="2 3">
    <name type="scientific">Clydaea vesicula</name>
    <dbReference type="NCBI Taxonomy" id="447962"/>
    <lineage>
        <taxon>Eukaryota</taxon>
        <taxon>Fungi</taxon>
        <taxon>Fungi incertae sedis</taxon>
        <taxon>Chytridiomycota</taxon>
        <taxon>Chytridiomycota incertae sedis</taxon>
        <taxon>Chytridiomycetes</taxon>
        <taxon>Lobulomycetales</taxon>
        <taxon>Lobulomycetaceae</taxon>
        <taxon>Clydaea</taxon>
    </lineage>
</organism>
<protein>
    <submittedName>
        <fullName evidence="2">Uncharacterized protein</fullName>
    </submittedName>
</protein>